<organism evidence="2 3">
    <name type="scientific">Spongiactinospora gelatinilytica</name>
    <dbReference type="NCBI Taxonomy" id="2666298"/>
    <lineage>
        <taxon>Bacteria</taxon>
        <taxon>Bacillati</taxon>
        <taxon>Actinomycetota</taxon>
        <taxon>Actinomycetes</taxon>
        <taxon>Streptosporangiales</taxon>
        <taxon>Streptosporangiaceae</taxon>
        <taxon>Spongiactinospora</taxon>
    </lineage>
</organism>
<gene>
    <name evidence="2" type="ORF">C1I98_19075</name>
</gene>
<keyword evidence="2" id="KW-0575">Peroxidase</keyword>
<dbReference type="InterPro" id="IPR004675">
    <property type="entry name" value="AhpD_core"/>
</dbReference>
<accession>A0A2W2GSD7</accession>
<dbReference type="NCBIfam" id="TIGR00778">
    <property type="entry name" value="ahpD_dom"/>
    <property type="match status" value="1"/>
</dbReference>
<dbReference type="PANTHER" id="PTHR34846">
    <property type="entry name" value="4-CARBOXYMUCONOLACTONE DECARBOXYLASE FAMILY PROTEIN (AFU_ORTHOLOGUE AFUA_6G11590)"/>
    <property type="match status" value="1"/>
</dbReference>
<dbReference type="InterPro" id="IPR003779">
    <property type="entry name" value="CMD-like"/>
</dbReference>
<feature type="domain" description="Carboxymuconolactone decarboxylase-like" evidence="1">
    <location>
        <begin position="12"/>
        <end position="94"/>
    </location>
</feature>
<dbReference type="SUPFAM" id="SSF69118">
    <property type="entry name" value="AhpD-like"/>
    <property type="match status" value="1"/>
</dbReference>
<evidence type="ECO:0000313" key="2">
    <source>
        <dbReference type="EMBL" id="PZG42985.1"/>
    </source>
</evidence>
<dbReference type="Pfam" id="PF02627">
    <property type="entry name" value="CMD"/>
    <property type="match status" value="1"/>
</dbReference>
<dbReference type="InterPro" id="IPR029032">
    <property type="entry name" value="AhpD-like"/>
</dbReference>
<dbReference type="Gene3D" id="1.20.1290.10">
    <property type="entry name" value="AhpD-like"/>
    <property type="match status" value="1"/>
</dbReference>
<name>A0A2W2GSD7_9ACTN</name>
<proteinExistence type="predicted"/>
<keyword evidence="2" id="KW-0560">Oxidoreductase</keyword>
<dbReference type="PANTHER" id="PTHR34846:SF7">
    <property type="entry name" value="BLL7811 PROTEIN"/>
    <property type="match status" value="1"/>
</dbReference>
<reference evidence="2 3" key="1">
    <citation type="submission" date="2018-01" db="EMBL/GenBank/DDBJ databases">
        <title>Draft genome sequence of Sphaerisporangium sp. 7K107.</title>
        <authorList>
            <person name="Sahin N."/>
            <person name="Saygin H."/>
            <person name="Ay H."/>
        </authorList>
    </citation>
    <scope>NUCLEOTIDE SEQUENCE [LARGE SCALE GENOMIC DNA]</scope>
    <source>
        <strain evidence="2 3">7K107</strain>
    </source>
</reference>
<dbReference type="RefSeq" id="WP_111168807.1">
    <property type="nucleotide sequence ID" value="NZ_POUA01000145.1"/>
</dbReference>
<dbReference type="GO" id="GO:0051920">
    <property type="term" value="F:peroxiredoxin activity"/>
    <property type="evidence" value="ECO:0007669"/>
    <property type="project" value="InterPro"/>
</dbReference>
<dbReference type="Proteomes" id="UP000248544">
    <property type="component" value="Unassembled WGS sequence"/>
</dbReference>
<evidence type="ECO:0000313" key="3">
    <source>
        <dbReference type="Proteomes" id="UP000248544"/>
    </source>
</evidence>
<sequence>MSQRLSMPEVAPAAYEAMLGLERFMRSSGLPKSTYELVKLRASQINSCGLCVDMHANDMKEAGESLERIFSVAAWRETSYYTDAERAALALTEEATRLADRSEAVPDHVWDEAAKHYEPPVLAALVMAIATINAWNRIGVTLRVPAGAYRPRGGQA</sequence>
<protein>
    <submittedName>
        <fullName evidence="2">Alkylhydroperoxidase</fullName>
    </submittedName>
</protein>
<dbReference type="EMBL" id="POUA01000145">
    <property type="protein sequence ID" value="PZG42985.1"/>
    <property type="molecule type" value="Genomic_DNA"/>
</dbReference>
<keyword evidence="3" id="KW-1185">Reference proteome</keyword>
<evidence type="ECO:0000259" key="1">
    <source>
        <dbReference type="Pfam" id="PF02627"/>
    </source>
</evidence>
<comment type="caution">
    <text evidence="2">The sequence shown here is derived from an EMBL/GenBank/DDBJ whole genome shotgun (WGS) entry which is preliminary data.</text>
</comment>
<dbReference type="AlphaFoldDB" id="A0A2W2GSD7"/>